<evidence type="ECO:0000313" key="1">
    <source>
        <dbReference type="EMBL" id="EER07842.1"/>
    </source>
</evidence>
<proteinExistence type="predicted"/>
<protein>
    <submittedName>
        <fullName evidence="1">Uncharacterized protein</fullName>
    </submittedName>
</protein>
<name>C5L601_PERM5</name>
<dbReference type="Proteomes" id="UP000007800">
    <property type="component" value="Unassembled WGS sequence"/>
</dbReference>
<accession>C5L601</accession>
<dbReference type="InParanoid" id="C5L601"/>
<reference evidence="1 2" key="1">
    <citation type="submission" date="2008-07" db="EMBL/GenBank/DDBJ databases">
        <authorList>
            <person name="El-Sayed N."/>
            <person name="Caler E."/>
            <person name="Inman J."/>
            <person name="Amedeo P."/>
            <person name="Hass B."/>
            <person name="Wortman J."/>
        </authorList>
    </citation>
    <scope>NUCLEOTIDE SEQUENCE [LARGE SCALE GENOMIC DNA]</scope>
    <source>
        <strain evidence="2">ATCC 50983 / TXsc</strain>
    </source>
</reference>
<dbReference type="RefSeq" id="XP_002776026.1">
    <property type="nucleotide sequence ID" value="XM_002775980.1"/>
</dbReference>
<dbReference type="EMBL" id="GG679653">
    <property type="protein sequence ID" value="EER07842.1"/>
    <property type="molecule type" value="Genomic_DNA"/>
</dbReference>
<dbReference type="AlphaFoldDB" id="C5L601"/>
<gene>
    <name evidence="1" type="ORF">Pmar_PMAR024998</name>
</gene>
<keyword evidence="2" id="KW-1185">Reference proteome</keyword>
<feature type="non-terminal residue" evidence="1">
    <location>
        <position position="81"/>
    </location>
</feature>
<evidence type="ECO:0000313" key="2">
    <source>
        <dbReference type="Proteomes" id="UP000007800"/>
    </source>
</evidence>
<sequence length="81" mass="9319">MAKVHHMYTKLTFGIKALSITNGPDNDLLLSDTTEELVDITVFVSDKRIAIEEKGKHAKMLFNFRLGAIKVFFRPRLWRAL</sequence>
<organism evidence="2">
    <name type="scientific">Perkinsus marinus (strain ATCC 50983 / TXsc)</name>
    <dbReference type="NCBI Taxonomy" id="423536"/>
    <lineage>
        <taxon>Eukaryota</taxon>
        <taxon>Sar</taxon>
        <taxon>Alveolata</taxon>
        <taxon>Perkinsozoa</taxon>
        <taxon>Perkinsea</taxon>
        <taxon>Perkinsida</taxon>
        <taxon>Perkinsidae</taxon>
        <taxon>Perkinsus</taxon>
    </lineage>
</organism>
<dbReference type="GeneID" id="9043279"/>